<feature type="transmembrane region" description="Helical" evidence="1">
    <location>
        <begin position="171"/>
        <end position="192"/>
    </location>
</feature>
<keyword evidence="1" id="KW-0812">Transmembrane</keyword>
<keyword evidence="2" id="KW-1185">Reference proteome</keyword>
<dbReference type="WBParaSite" id="jg12751">
    <property type="protein sequence ID" value="jg12751"/>
    <property type="gene ID" value="jg12751"/>
</dbReference>
<feature type="transmembrane region" description="Helical" evidence="1">
    <location>
        <begin position="121"/>
        <end position="142"/>
    </location>
</feature>
<sequence>MGEFALPNSFHRSDGSSGLLCPLPIAIFQNEGPIVRIHAGLPVHPHYYVQSERALPCLPSSQLAHPQPSGPTMYEPYLLFWMGMFAVNYMVACPLNVLLLAVDRCLSLKLTINYTRRFRKWVIWVGVAVILGVVMASTYVYLMDLPLDLTKVARCETFTCVLVKYRNLPQLFAKVVFATANVLFSAIFFYLLKKNVQSKVNDRVVKNTILLEIVFDVIPAYSAFCFNMIAGEPSANYVGQFAITACVLDAAFCAVFYSIAMFRLKGRDRGQKSSQQKSYHQNTLNGKVIVVVTKAKTFSQKETS</sequence>
<keyword evidence="1" id="KW-0472">Membrane</keyword>
<feature type="transmembrane region" description="Helical" evidence="1">
    <location>
        <begin position="204"/>
        <end position="229"/>
    </location>
</feature>
<dbReference type="Proteomes" id="UP000887574">
    <property type="component" value="Unplaced"/>
</dbReference>
<organism evidence="2 3">
    <name type="scientific">Ditylenchus dipsaci</name>
    <dbReference type="NCBI Taxonomy" id="166011"/>
    <lineage>
        <taxon>Eukaryota</taxon>
        <taxon>Metazoa</taxon>
        <taxon>Ecdysozoa</taxon>
        <taxon>Nematoda</taxon>
        <taxon>Chromadorea</taxon>
        <taxon>Rhabditida</taxon>
        <taxon>Tylenchina</taxon>
        <taxon>Tylenchomorpha</taxon>
        <taxon>Sphaerularioidea</taxon>
        <taxon>Anguinidae</taxon>
        <taxon>Anguininae</taxon>
        <taxon>Ditylenchus</taxon>
    </lineage>
</organism>
<feature type="transmembrane region" description="Helical" evidence="1">
    <location>
        <begin position="78"/>
        <end position="101"/>
    </location>
</feature>
<name>A0A915CVS0_9BILA</name>
<evidence type="ECO:0000313" key="2">
    <source>
        <dbReference type="Proteomes" id="UP000887574"/>
    </source>
</evidence>
<dbReference type="AlphaFoldDB" id="A0A915CVS0"/>
<evidence type="ECO:0000256" key="1">
    <source>
        <dbReference type="SAM" id="Phobius"/>
    </source>
</evidence>
<evidence type="ECO:0000313" key="3">
    <source>
        <dbReference type="WBParaSite" id="jg12751"/>
    </source>
</evidence>
<protein>
    <submittedName>
        <fullName evidence="3">G-protein coupled receptors family 1 profile domain-containing protein</fullName>
    </submittedName>
</protein>
<accession>A0A915CVS0</accession>
<keyword evidence="1" id="KW-1133">Transmembrane helix</keyword>
<feature type="transmembrane region" description="Helical" evidence="1">
    <location>
        <begin position="241"/>
        <end position="262"/>
    </location>
</feature>
<proteinExistence type="predicted"/>
<reference evidence="3" key="1">
    <citation type="submission" date="2022-11" db="UniProtKB">
        <authorList>
            <consortium name="WormBaseParasite"/>
        </authorList>
    </citation>
    <scope>IDENTIFICATION</scope>
</reference>